<evidence type="ECO:0000256" key="5">
    <source>
        <dbReference type="ARBA" id="ARBA00022737"/>
    </source>
</evidence>
<dbReference type="OrthoDB" id="4062651at2759"/>
<dbReference type="InterPro" id="IPR001791">
    <property type="entry name" value="Laminin_G"/>
</dbReference>
<comment type="caution">
    <text evidence="8">Lacks conserved residue(s) required for the propagation of feature annotation.</text>
</comment>
<comment type="caution">
    <text evidence="11">The sequence shown here is derived from an EMBL/GenBank/DDBJ whole genome shotgun (WGS) entry which is preliminary data.</text>
</comment>
<dbReference type="FunFam" id="2.60.120.200:FF:000077">
    <property type="entry name" value="vitamin K-dependent protein S"/>
    <property type="match status" value="1"/>
</dbReference>
<dbReference type="InterPro" id="IPR049883">
    <property type="entry name" value="NOTCH1_EGF-like"/>
</dbReference>
<dbReference type="InterPro" id="IPR000152">
    <property type="entry name" value="EGF-type_Asp/Asn_hydroxyl_site"/>
</dbReference>
<dbReference type="InterPro" id="IPR000742">
    <property type="entry name" value="EGF"/>
</dbReference>
<evidence type="ECO:0000256" key="2">
    <source>
        <dbReference type="ARBA" id="ARBA00022525"/>
    </source>
</evidence>
<evidence type="ECO:0000313" key="12">
    <source>
        <dbReference type="Proteomes" id="UP000288216"/>
    </source>
</evidence>
<dbReference type="InterPro" id="IPR018097">
    <property type="entry name" value="EGF_Ca-bd_CS"/>
</dbReference>
<evidence type="ECO:0000259" key="10">
    <source>
        <dbReference type="PROSITE" id="PS50026"/>
    </source>
</evidence>
<sequence>VQIYNIFHGCDLDIDECKSGVLEEKACNHSCFNVPGSYRCFCHDGFLIHSNKQSCIDVNECLMEPTICGKAVCVNLPGDYECKCDTGYTFNNITKDCEGTAGITFVHVFLRLLLNKQEIPTCFALQTSRTSDILNLGELFAGIPVVYLRFKIPADSRFTAEFNLRTYDPEGVIFYAETNGNSAWFLFAVRGGKLEVQFKNERIPKITISGGPLINDGIWHTISVEETPISVLVKIAQEAVIKINSPGRLFSLANGTTEIKISIAGLPRQADRILPTVITIY</sequence>
<dbReference type="GO" id="GO:0005615">
    <property type="term" value="C:extracellular space"/>
    <property type="evidence" value="ECO:0007669"/>
    <property type="project" value="TreeGrafter"/>
</dbReference>
<dbReference type="Gene3D" id="2.60.120.200">
    <property type="match status" value="1"/>
</dbReference>
<dbReference type="Pfam" id="PF07645">
    <property type="entry name" value="EGF_CA"/>
    <property type="match status" value="2"/>
</dbReference>
<dbReference type="Pfam" id="PF00054">
    <property type="entry name" value="Laminin_G_1"/>
    <property type="match status" value="1"/>
</dbReference>
<proteinExistence type="predicted"/>
<evidence type="ECO:0000256" key="1">
    <source>
        <dbReference type="ARBA" id="ARBA00004613"/>
    </source>
</evidence>
<keyword evidence="12" id="KW-1185">Reference proteome</keyword>
<dbReference type="EMBL" id="BFAA01021998">
    <property type="protein sequence ID" value="GCB82217.1"/>
    <property type="molecule type" value="Genomic_DNA"/>
</dbReference>
<evidence type="ECO:0000313" key="11">
    <source>
        <dbReference type="EMBL" id="GCB82217.1"/>
    </source>
</evidence>
<dbReference type="SUPFAM" id="SSF49899">
    <property type="entry name" value="Concanavalin A-like lectins/glucanases"/>
    <property type="match status" value="1"/>
</dbReference>
<dbReference type="InterPro" id="IPR013320">
    <property type="entry name" value="ConA-like_dom_sf"/>
</dbReference>
<dbReference type="Gene3D" id="2.10.25.10">
    <property type="entry name" value="Laminin"/>
    <property type="match status" value="2"/>
</dbReference>
<accession>A0A401QA78</accession>
<evidence type="ECO:0000256" key="7">
    <source>
        <dbReference type="ARBA" id="ARBA00023180"/>
    </source>
</evidence>
<evidence type="ECO:0000256" key="4">
    <source>
        <dbReference type="ARBA" id="ARBA00022729"/>
    </source>
</evidence>
<dbReference type="GO" id="GO:0005509">
    <property type="term" value="F:calcium ion binding"/>
    <property type="evidence" value="ECO:0007669"/>
    <property type="project" value="InterPro"/>
</dbReference>
<dbReference type="PANTHER" id="PTHR24040:SF0">
    <property type="entry name" value="VITAMIN K-DEPENDENT PROTEIN S"/>
    <property type="match status" value="1"/>
</dbReference>
<feature type="domain" description="EGF-like" evidence="10">
    <location>
        <begin position="57"/>
        <end position="98"/>
    </location>
</feature>
<dbReference type="AlphaFoldDB" id="A0A401QA78"/>
<reference evidence="11 12" key="1">
    <citation type="journal article" date="2018" name="Nat. Ecol. Evol.">
        <title>Shark genomes provide insights into elasmobranch evolution and the origin of vertebrates.</title>
        <authorList>
            <person name="Hara Y"/>
            <person name="Yamaguchi K"/>
            <person name="Onimaru K"/>
            <person name="Kadota M"/>
            <person name="Koyanagi M"/>
            <person name="Keeley SD"/>
            <person name="Tatsumi K"/>
            <person name="Tanaka K"/>
            <person name="Motone F"/>
            <person name="Kageyama Y"/>
            <person name="Nozu R"/>
            <person name="Adachi N"/>
            <person name="Nishimura O"/>
            <person name="Nakagawa R"/>
            <person name="Tanegashima C"/>
            <person name="Kiyatake I"/>
            <person name="Matsumoto R"/>
            <person name="Murakumo K"/>
            <person name="Nishida K"/>
            <person name="Terakita A"/>
            <person name="Kuratani S"/>
            <person name="Sato K"/>
            <person name="Hyodo S Kuraku.S."/>
        </authorList>
    </citation>
    <scope>NUCLEOTIDE SEQUENCE [LARGE SCALE GENOMIC DNA]</scope>
</reference>
<keyword evidence="2" id="KW-0964">Secreted</keyword>
<keyword evidence="6" id="KW-1015">Disulfide bond</keyword>
<dbReference type="InterPro" id="IPR001881">
    <property type="entry name" value="EGF-like_Ca-bd_dom"/>
</dbReference>
<dbReference type="STRING" id="75743.A0A401QA78"/>
<keyword evidence="4" id="KW-0732">Signal</keyword>
<dbReference type="InterPro" id="IPR051145">
    <property type="entry name" value="GAS-SHBG-PROS"/>
</dbReference>
<dbReference type="CDD" id="cd00110">
    <property type="entry name" value="LamG"/>
    <property type="match status" value="1"/>
</dbReference>
<dbReference type="Proteomes" id="UP000288216">
    <property type="component" value="Unassembled WGS sequence"/>
</dbReference>
<evidence type="ECO:0000256" key="6">
    <source>
        <dbReference type="ARBA" id="ARBA00023157"/>
    </source>
</evidence>
<dbReference type="PROSITE" id="PS00010">
    <property type="entry name" value="ASX_HYDROXYL"/>
    <property type="match status" value="1"/>
</dbReference>
<dbReference type="SUPFAM" id="SSF57196">
    <property type="entry name" value="EGF/Laminin"/>
    <property type="match status" value="1"/>
</dbReference>
<comment type="subcellular location">
    <subcellularLocation>
        <location evidence="1">Secreted</location>
    </subcellularLocation>
</comment>
<dbReference type="FunFam" id="2.10.25.10:FF:000005">
    <property type="entry name" value="Fibrillin 2"/>
    <property type="match status" value="1"/>
</dbReference>
<gene>
    <name evidence="11" type="ORF">scyTo_0022297</name>
</gene>
<dbReference type="SMART" id="SM00181">
    <property type="entry name" value="EGF"/>
    <property type="match status" value="2"/>
</dbReference>
<dbReference type="SMART" id="SM00179">
    <property type="entry name" value="EGF_CA"/>
    <property type="match status" value="2"/>
</dbReference>
<dbReference type="CDD" id="cd00054">
    <property type="entry name" value="EGF_CA"/>
    <property type="match status" value="2"/>
</dbReference>
<feature type="non-terminal residue" evidence="11">
    <location>
        <position position="1"/>
    </location>
</feature>
<dbReference type="PROSITE" id="PS01186">
    <property type="entry name" value="EGF_2"/>
    <property type="match status" value="1"/>
</dbReference>
<dbReference type="PANTHER" id="PTHR24040">
    <property type="entry name" value="LAMININ G-LIKE DOMAIN-CONTAINING PROTEIN"/>
    <property type="match status" value="1"/>
</dbReference>
<feature type="domain" description="Laminin G" evidence="9">
    <location>
        <begin position="137"/>
        <end position="281"/>
    </location>
</feature>
<dbReference type="PROSITE" id="PS01187">
    <property type="entry name" value="EGF_CA"/>
    <property type="match status" value="1"/>
</dbReference>
<evidence type="ECO:0008006" key="13">
    <source>
        <dbReference type="Google" id="ProtNLM"/>
    </source>
</evidence>
<evidence type="ECO:0000259" key="9">
    <source>
        <dbReference type="PROSITE" id="PS50025"/>
    </source>
</evidence>
<evidence type="ECO:0000256" key="8">
    <source>
        <dbReference type="PROSITE-ProRule" id="PRU00076"/>
    </source>
</evidence>
<protein>
    <recommendedName>
        <fullName evidence="13">EGF-like domain-containing protein</fullName>
    </recommendedName>
</protein>
<keyword evidence="7" id="KW-0325">Glycoprotein</keyword>
<name>A0A401QA78_SCYTO</name>
<dbReference type="PROSITE" id="PS50025">
    <property type="entry name" value="LAM_G_DOMAIN"/>
    <property type="match status" value="1"/>
</dbReference>
<keyword evidence="5" id="KW-0677">Repeat</keyword>
<dbReference type="PROSITE" id="PS50026">
    <property type="entry name" value="EGF_3"/>
    <property type="match status" value="1"/>
</dbReference>
<keyword evidence="3 8" id="KW-0245">EGF-like domain</keyword>
<evidence type="ECO:0000256" key="3">
    <source>
        <dbReference type="ARBA" id="ARBA00022536"/>
    </source>
</evidence>
<dbReference type="FunFam" id="2.10.25.10:FF:000240">
    <property type="entry name" value="Vitamin K-dependent protein S"/>
    <property type="match status" value="1"/>
</dbReference>
<organism evidence="11 12">
    <name type="scientific">Scyliorhinus torazame</name>
    <name type="common">Cloudy catshark</name>
    <name type="synonym">Catulus torazame</name>
    <dbReference type="NCBI Taxonomy" id="75743"/>
    <lineage>
        <taxon>Eukaryota</taxon>
        <taxon>Metazoa</taxon>
        <taxon>Chordata</taxon>
        <taxon>Craniata</taxon>
        <taxon>Vertebrata</taxon>
        <taxon>Chondrichthyes</taxon>
        <taxon>Elasmobranchii</taxon>
        <taxon>Galeomorphii</taxon>
        <taxon>Galeoidea</taxon>
        <taxon>Carcharhiniformes</taxon>
        <taxon>Scyliorhinidae</taxon>
        <taxon>Scyliorhinus</taxon>
    </lineage>
</organism>